<keyword evidence="6" id="KW-0812">Transmembrane</keyword>
<accession>A0A326UB95</accession>
<dbReference type="PANTHER" id="PTHR24421:SF10">
    <property type="entry name" value="NITRATE_NITRITE SENSOR PROTEIN NARQ"/>
    <property type="match status" value="1"/>
</dbReference>
<keyword evidence="6" id="KW-1133">Transmembrane helix</keyword>
<dbReference type="InterPro" id="IPR036890">
    <property type="entry name" value="HATPase_C_sf"/>
</dbReference>
<evidence type="ECO:0000256" key="6">
    <source>
        <dbReference type="SAM" id="Phobius"/>
    </source>
</evidence>
<feature type="transmembrane region" description="Helical" evidence="6">
    <location>
        <begin position="46"/>
        <end position="68"/>
    </location>
</feature>
<dbReference type="EMBL" id="QKUF01000001">
    <property type="protein sequence ID" value="PZW35852.1"/>
    <property type="molecule type" value="Genomic_DNA"/>
</dbReference>
<name>A0A326UB95_THEHA</name>
<feature type="domain" description="Histidine kinase/HSP90-like ATPase" evidence="7">
    <location>
        <begin position="669"/>
        <end position="768"/>
    </location>
</feature>
<feature type="transmembrane region" description="Helical" evidence="6">
    <location>
        <begin position="12"/>
        <end position="39"/>
    </location>
</feature>
<evidence type="ECO:0000256" key="5">
    <source>
        <dbReference type="ARBA" id="ARBA00023012"/>
    </source>
</evidence>
<proteinExistence type="predicted"/>
<dbReference type="SMART" id="SM00387">
    <property type="entry name" value="HATPase_c"/>
    <property type="match status" value="1"/>
</dbReference>
<feature type="transmembrane region" description="Helical" evidence="6">
    <location>
        <begin position="290"/>
        <end position="318"/>
    </location>
</feature>
<dbReference type="GO" id="GO:0004673">
    <property type="term" value="F:protein histidine kinase activity"/>
    <property type="evidence" value="ECO:0007669"/>
    <property type="project" value="UniProtKB-EC"/>
</dbReference>
<comment type="catalytic activity">
    <reaction evidence="1">
        <text>ATP + protein L-histidine = ADP + protein N-phospho-L-histidine.</text>
        <dbReference type="EC" id="2.7.13.3"/>
    </reaction>
</comment>
<dbReference type="InterPro" id="IPR003594">
    <property type="entry name" value="HATPase_dom"/>
</dbReference>
<evidence type="ECO:0000313" key="8">
    <source>
        <dbReference type="EMBL" id="PZW35852.1"/>
    </source>
</evidence>
<dbReference type="Proteomes" id="UP000248806">
    <property type="component" value="Unassembled WGS sequence"/>
</dbReference>
<evidence type="ECO:0000256" key="3">
    <source>
        <dbReference type="ARBA" id="ARBA00022679"/>
    </source>
</evidence>
<evidence type="ECO:0000259" key="7">
    <source>
        <dbReference type="SMART" id="SM00387"/>
    </source>
</evidence>
<keyword evidence="5" id="KW-0902">Two-component regulatory system</keyword>
<dbReference type="RefSeq" id="WP_111317486.1">
    <property type="nucleotide sequence ID" value="NZ_BIFX01000001.1"/>
</dbReference>
<dbReference type="PANTHER" id="PTHR24421">
    <property type="entry name" value="NITRATE/NITRITE SENSOR PROTEIN NARX-RELATED"/>
    <property type="match status" value="1"/>
</dbReference>
<reference evidence="8 9" key="1">
    <citation type="submission" date="2018-06" db="EMBL/GenBank/DDBJ databases">
        <title>Genomic Encyclopedia of Archaeal and Bacterial Type Strains, Phase II (KMG-II): from individual species to whole genera.</title>
        <authorList>
            <person name="Goeker M."/>
        </authorList>
    </citation>
    <scope>NUCLEOTIDE SEQUENCE [LARGE SCALE GENOMIC DNA]</scope>
    <source>
        <strain evidence="8 9">ATCC BAA-1881</strain>
    </source>
</reference>
<dbReference type="InterPro" id="IPR004358">
    <property type="entry name" value="Sig_transdc_His_kin-like_C"/>
</dbReference>
<evidence type="ECO:0000256" key="2">
    <source>
        <dbReference type="ARBA" id="ARBA00012438"/>
    </source>
</evidence>
<feature type="transmembrane region" description="Helical" evidence="6">
    <location>
        <begin position="364"/>
        <end position="384"/>
    </location>
</feature>
<dbReference type="Gene3D" id="3.30.565.10">
    <property type="entry name" value="Histidine kinase-like ATPase, C-terminal domain"/>
    <property type="match status" value="1"/>
</dbReference>
<keyword evidence="9" id="KW-1185">Reference proteome</keyword>
<dbReference type="EC" id="2.7.13.3" evidence="2"/>
<organism evidence="8 9">
    <name type="scientific">Thermosporothrix hazakensis</name>
    <dbReference type="NCBI Taxonomy" id="644383"/>
    <lineage>
        <taxon>Bacteria</taxon>
        <taxon>Bacillati</taxon>
        <taxon>Chloroflexota</taxon>
        <taxon>Ktedonobacteria</taxon>
        <taxon>Ktedonobacterales</taxon>
        <taxon>Thermosporotrichaceae</taxon>
        <taxon>Thermosporothrix</taxon>
    </lineage>
</organism>
<dbReference type="SUPFAM" id="SSF55874">
    <property type="entry name" value="ATPase domain of HSP90 chaperone/DNA topoisomerase II/histidine kinase"/>
    <property type="match status" value="1"/>
</dbReference>
<keyword evidence="4 8" id="KW-0418">Kinase</keyword>
<evidence type="ECO:0000256" key="1">
    <source>
        <dbReference type="ARBA" id="ARBA00000085"/>
    </source>
</evidence>
<evidence type="ECO:0000313" key="9">
    <source>
        <dbReference type="Proteomes" id="UP000248806"/>
    </source>
</evidence>
<sequence length="770" mass="85522">MSMTVFSEQSVLLVAHTLAVALSIFNVVAFLWLACTVWLNGDRRSMIARVGVVGLGLSALFFFVHALLTASPFAHNSGLVTADFLWRLSWLPGLGAPYIWFVIGLHYASLMNEKWRRRRPWLLLGSGLLGCIVLLILILNRNVFTFMGTIRLLAYSALPTRAQTDFLPVVISLPILFLCYLTFCAIGPWFTPNRVRRALLVLCRALVKRRSFASLRQALIDAFSDDHARAALLEEPVFSWHLARPILLVAALVMVGLTTTLGVIGVWSTLNWFDTAIVPPPELPAHALGAIPLHLMLIDIVGTGAVAVILLLIGYSIVQHGILIERPLARRGFFEQWRGIVIVATVIAIFIAVFVAVTHSNLSGLLLITCVTTGIYALFTWSNYTAHDRYIAMLGPFLRSSNVHHWLKTDLQKTEQNMEALFFHLCRDVLDIQYARLDVLAGPIKPSFTYLWSMKAQVEEHTQQVLRRRVHAYRIRVTMHGMRSICWVLPIYDELGLVAKLYLGPRAGGAGLTDEDMEIAQACGQRILDTLRDHEAMQAVAGLLRRRIVDVKLLGGQQRRILHDEILPQMHLALLRLETLRLFVRGKQDPAQASSALGDAIEMISDSHRRLASMMREMATGAPYRLEREGLMQAIQTMIEHDFHQAFDAVHWEVSEETALRIDELVPPAIAELLFAAVQEALRNAARHGRGTDVHRRLCLTLSASCNPDLEIVVHDDGVGMKPAGPTSGTGGGLMTHSALLTIAGGNLVIKSAPDEGVTVHIQLPEKALR</sequence>
<feature type="transmembrane region" description="Helical" evidence="6">
    <location>
        <begin position="339"/>
        <end position="358"/>
    </location>
</feature>
<keyword evidence="3" id="KW-0808">Transferase</keyword>
<feature type="transmembrane region" description="Helical" evidence="6">
    <location>
        <begin position="120"/>
        <end position="139"/>
    </location>
</feature>
<dbReference type="InterPro" id="IPR050482">
    <property type="entry name" value="Sensor_HK_TwoCompSys"/>
</dbReference>
<dbReference type="OrthoDB" id="137017at2"/>
<comment type="caution">
    <text evidence="8">The sequence shown here is derived from an EMBL/GenBank/DDBJ whole genome shotgun (WGS) entry which is preliminary data.</text>
</comment>
<feature type="transmembrane region" description="Helical" evidence="6">
    <location>
        <begin position="246"/>
        <end position="270"/>
    </location>
</feature>
<dbReference type="GO" id="GO:0000160">
    <property type="term" value="P:phosphorelay signal transduction system"/>
    <property type="evidence" value="ECO:0007669"/>
    <property type="project" value="UniProtKB-KW"/>
</dbReference>
<dbReference type="CDD" id="cd16917">
    <property type="entry name" value="HATPase_UhpB-NarQ-NarX-like"/>
    <property type="match status" value="1"/>
</dbReference>
<dbReference type="AlphaFoldDB" id="A0A326UB95"/>
<feature type="transmembrane region" description="Helical" evidence="6">
    <location>
        <begin position="88"/>
        <end position="108"/>
    </location>
</feature>
<gene>
    <name evidence="8" type="ORF">EI42_00015</name>
</gene>
<dbReference type="PRINTS" id="PR00344">
    <property type="entry name" value="BCTRLSENSOR"/>
</dbReference>
<keyword evidence="6" id="KW-0472">Membrane</keyword>
<evidence type="ECO:0000256" key="4">
    <source>
        <dbReference type="ARBA" id="ARBA00022777"/>
    </source>
</evidence>
<feature type="transmembrane region" description="Helical" evidence="6">
    <location>
        <begin position="166"/>
        <end position="190"/>
    </location>
</feature>
<protein>
    <recommendedName>
        <fullName evidence="2">histidine kinase</fullName>
        <ecNumber evidence="2">2.7.13.3</ecNumber>
    </recommendedName>
</protein>
<dbReference type="Pfam" id="PF02518">
    <property type="entry name" value="HATPase_c"/>
    <property type="match status" value="1"/>
</dbReference>